<protein>
    <submittedName>
        <fullName evidence="1">Uncharacterized protein</fullName>
    </submittedName>
</protein>
<gene>
    <name evidence="1" type="ORF">J2S39_000276</name>
</gene>
<reference evidence="1" key="1">
    <citation type="submission" date="2023-07" db="EMBL/GenBank/DDBJ databases">
        <title>Sequencing the genomes of 1000 actinobacteria strains.</title>
        <authorList>
            <person name="Klenk H.-P."/>
        </authorList>
    </citation>
    <scope>NUCLEOTIDE SEQUENCE</scope>
    <source>
        <strain evidence="1">DSM 107476</strain>
    </source>
</reference>
<keyword evidence="2" id="KW-1185">Reference proteome</keyword>
<dbReference type="EMBL" id="JAVDXZ010000001">
    <property type="protein sequence ID" value="MDR7328600.1"/>
    <property type="molecule type" value="Genomic_DNA"/>
</dbReference>
<dbReference type="Proteomes" id="UP001180840">
    <property type="component" value="Unassembled WGS sequence"/>
</dbReference>
<comment type="caution">
    <text evidence="1">The sequence shown here is derived from an EMBL/GenBank/DDBJ whole genome shotgun (WGS) entry which is preliminary data.</text>
</comment>
<sequence length="215" mass="22948">MDRTRVRITAGVSRSEHIAALRARMEQLEGAAPALEHEVLSVGDLDRVLPAGGLARQAVTEVSDCPALVVEIIREVSGRGGHVGVVGWPDLSLADVERLEQVIVVPDPGGDPLGVTSVLVEGLDLVVWHSHVPLTLSPVRARPLLGRLRQGRAALLIVNLAVQSPAARVDARVTTYRGIGRGTGRIRGYDIAVKETTRRASMTLNVGEAPRLRAV</sequence>
<dbReference type="RefSeq" id="WP_290197553.1">
    <property type="nucleotide sequence ID" value="NZ_CP047654.1"/>
</dbReference>
<name>A0ABU1ZUQ7_9CORY</name>
<accession>A0ABU1ZUQ7</accession>
<evidence type="ECO:0000313" key="1">
    <source>
        <dbReference type="EMBL" id="MDR7328600.1"/>
    </source>
</evidence>
<organism evidence="1 2">
    <name type="scientific">Corynebacterium guangdongense</name>
    <dbReference type="NCBI Taxonomy" id="1783348"/>
    <lineage>
        <taxon>Bacteria</taxon>
        <taxon>Bacillati</taxon>
        <taxon>Actinomycetota</taxon>
        <taxon>Actinomycetes</taxon>
        <taxon>Mycobacteriales</taxon>
        <taxon>Corynebacteriaceae</taxon>
        <taxon>Corynebacterium</taxon>
    </lineage>
</organism>
<evidence type="ECO:0000313" key="2">
    <source>
        <dbReference type="Proteomes" id="UP001180840"/>
    </source>
</evidence>
<proteinExistence type="predicted"/>